<keyword evidence="1" id="KW-1133">Transmembrane helix</keyword>
<keyword evidence="1" id="KW-0472">Membrane</keyword>
<feature type="transmembrane region" description="Helical" evidence="1">
    <location>
        <begin position="155"/>
        <end position="176"/>
    </location>
</feature>
<keyword evidence="1" id="KW-0812">Transmembrane</keyword>
<dbReference type="EMBL" id="CAIE01000047">
    <property type="protein sequence ID" value="CCH22074.1"/>
    <property type="molecule type" value="Genomic_DNA"/>
</dbReference>
<feature type="transmembrane region" description="Helical" evidence="1">
    <location>
        <begin position="22"/>
        <end position="47"/>
    </location>
</feature>
<dbReference type="Proteomes" id="UP000003448">
    <property type="component" value="Unassembled WGS sequence"/>
</dbReference>
<accession>I0LE27</accession>
<evidence type="ECO:0000313" key="3">
    <source>
        <dbReference type="Proteomes" id="UP000003448"/>
    </source>
</evidence>
<comment type="caution">
    <text evidence="2">The sequence shown here is derived from an EMBL/GenBank/DDBJ whole genome shotgun (WGS) entry which is preliminary data.</text>
</comment>
<dbReference type="RefSeq" id="WP_007453853.1">
    <property type="nucleotide sequence ID" value="NZ_HF570107.1"/>
</dbReference>
<organism evidence="2 3">
    <name type="scientific">Micromonospora lupini str. Lupac 08</name>
    <dbReference type="NCBI Taxonomy" id="1150864"/>
    <lineage>
        <taxon>Bacteria</taxon>
        <taxon>Bacillati</taxon>
        <taxon>Actinomycetota</taxon>
        <taxon>Actinomycetes</taxon>
        <taxon>Micromonosporales</taxon>
        <taxon>Micromonosporaceae</taxon>
        <taxon>Micromonospora</taxon>
    </lineage>
</organism>
<reference evidence="3" key="1">
    <citation type="journal article" date="2012" name="J. Bacteriol.">
        <title>Genome Sequence of Micromonospora lupini Lupac 08, Isolated from Root Nodules of Lupinus angustifolius.</title>
        <authorList>
            <person name="Alonso-Vega P."/>
            <person name="Normand P."/>
            <person name="Bacigalupe R."/>
            <person name="Pujic P."/>
            <person name="Lajus A."/>
            <person name="Vallenet D."/>
            <person name="Carro L."/>
            <person name="Coll P."/>
            <person name="Trujillo M.E."/>
        </authorList>
    </citation>
    <scope>NUCLEOTIDE SEQUENCE [LARGE SCALE GENOMIC DNA]</scope>
    <source>
        <strain evidence="3">Lupac 08</strain>
    </source>
</reference>
<keyword evidence="3" id="KW-1185">Reference proteome</keyword>
<gene>
    <name evidence="2" type="ORF">MILUP08_30199</name>
</gene>
<dbReference type="OrthoDB" id="3401032at2"/>
<name>I0LE27_9ACTN</name>
<evidence type="ECO:0000313" key="2">
    <source>
        <dbReference type="EMBL" id="CCH22074.1"/>
    </source>
</evidence>
<dbReference type="AlphaFoldDB" id="I0LE27"/>
<dbReference type="STRING" id="1150864.MILUP08_30199"/>
<proteinExistence type="predicted"/>
<sequence>MTQTPGTAMHVHNPERPPRPRIVAVSCLLLALAAVAQLALLPLTYWYQEFFHTAAASFEPEGGVAFAAVGSTAELAADLLTAVLAIGLLALSVANAVGVNGARIASWVAAPLLACCTTVGLIRTPRPLSFLYSSADLDRIAALAKDRMPEWLEPLLLTLGLAVPVALLAALALLALPPANDFFRRRQLVEPGYPAATVPMESTD</sequence>
<evidence type="ECO:0000256" key="1">
    <source>
        <dbReference type="SAM" id="Phobius"/>
    </source>
</evidence>
<feature type="transmembrane region" description="Helical" evidence="1">
    <location>
        <begin position="79"/>
        <end position="97"/>
    </location>
</feature>
<feature type="transmembrane region" description="Helical" evidence="1">
    <location>
        <begin position="104"/>
        <end position="122"/>
    </location>
</feature>
<protein>
    <submittedName>
        <fullName evidence="2">Uncharacterized protein</fullName>
    </submittedName>
</protein>